<proteinExistence type="predicted"/>
<name>A0A395N9W5_TRIAR</name>
<feature type="compositionally biased region" description="Low complexity" evidence="1">
    <location>
        <begin position="1"/>
        <end position="25"/>
    </location>
</feature>
<gene>
    <name evidence="2" type="ORF">TARUN_9365</name>
</gene>
<protein>
    <submittedName>
        <fullName evidence="2">Thiol methyltransferase</fullName>
    </submittedName>
</protein>
<dbReference type="GO" id="GO:0008168">
    <property type="term" value="F:methyltransferase activity"/>
    <property type="evidence" value="ECO:0007669"/>
    <property type="project" value="UniProtKB-KW"/>
</dbReference>
<keyword evidence="3" id="KW-1185">Reference proteome</keyword>
<dbReference type="AlphaFoldDB" id="A0A395N9W5"/>
<accession>A0A395N9W5</accession>
<dbReference type="EMBL" id="PXOA01000751">
    <property type="protein sequence ID" value="RFU72898.1"/>
    <property type="molecule type" value="Genomic_DNA"/>
</dbReference>
<keyword evidence="2" id="KW-0808">Transferase</keyword>
<dbReference type="GO" id="GO:0032259">
    <property type="term" value="P:methylation"/>
    <property type="evidence" value="ECO:0007669"/>
    <property type="project" value="UniProtKB-KW"/>
</dbReference>
<organism evidence="2 3">
    <name type="scientific">Trichoderma arundinaceum</name>
    <dbReference type="NCBI Taxonomy" id="490622"/>
    <lineage>
        <taxon>Eukaryota</taxon>
        <taxon>Fungi</taxon>
        <taxon>Dikarya</taxon>
        <taxon>Ascomycota</taxon>
        <taxon>Pezizomycotina</taxon>
        <taxon>Sordariomycetes</taxon>
        <taxon>Hypocreomycetidae</taxon>
        <taxon>Hypocreales</taxon>
        <taxon>Hypocreaceae</taxon>
        <taxon>Trichoderma</taxon>
    </lineage>
</organism>
<reference evidence="2 3" key="1">
    <citation type="journal article" date="2018" name="PLoS Pathog.">
        <title>Evolution of structural diversity of trichothecenes, a family of toxins produced by plant pathogenic and entomopathogenic fungi.</title>
        <authorList>
            <person name="Proctor R.H."/>
            <person name="McCormick S.P."/>
            <person name="Kim H.S."/>
            <person name="Cardoza R.E."/>
            <person name="Stanley A.M."/>
            <person name="Lindo L."/>
            <person name="Kelly A."/>
            <person name="Brown D.W."/>
            <person name="Lee T."/>
            <person name="Vaughan M.M."/>
            <person name="Alexander N.J."/>
            <person name="Busman M."/>
            <person name="Gutierrez S."/>
        </authorList>
    </citation>
    <scope>NUCLEOTIDE SEQUENCE [LARGE SCALE GENOMIC DNA]</scope>
    <source>
        <strain evidence="2 3">IBT 40837</strain>
    </source>
</reference>
<evidence type="ECO:0000313" key="3">
    <source>
        <dbReference type="Proteomes" id="UP000266272"/>
    </source>
</evidence>
<sequence>MDASSTHASSSSASSTRPSPSTSAAVMAPAPVQVKAPSTEPFLKDFTLLAEAAKRAQVAVMVRDFEDCGI</sequence>
<keyword evidence="2" id="KW-0489">Methyltransferase</keyword>
<feature type="region of interest" description="Disordered" evidence="1">
    <location>
        <begin position="1"/>
        <end position="27"/>
    </location>
</feature>
<evidence type="ECO:0000313" key="2">
    <source>
        <dbReference type="EMBL" id="RFU72898.1"/>
    </source>
</evidence>
<dbReference type="Proteomes" id="UP000266272">
    <property type="component" value="Unassembled WGS sequence"/>
</dbReference>
<evidence type="ECO:0000256" key="1">
    <source>
        <dbReference type="SAM" id="MobiDB-lite"/>
    </source>
</evidence>
<dbReference type="OrthoDB" id="4157208at2759"/>
<comment type="caution">
    <text evidence="2">The sequence shown here is derived from an EMBL/GenBank/DDBJ whole genome shotgun (WGS) entry which is preliminary data.</text>
</comment>